<gene>
    <name evidence="1" type="ORF">FisN_3Lh570</name>
</gene>
<name>A0A1Z5J8S5_FISSO</name>
<reference evidence="1 2" key="1">
    <citation type="journal article" date="2015" name="Plant Cell">
        <title>Oil accumulation by the oleaginous diatom Fistulifera solaris as revealed by the genome and transcriptome.</title>
        <authorList>
            <person name="Tanaka T."/>
            <person name="Maeda Y."/>
            <person name="Veluchamy A."/>
            <person name="Tanaka M."/>
            <person name="Abida H."/>
            <person name="Marechal E."/>
            <person name="Bowler C."/>
            <person name="Muto M."/>
            <person name="Sunaga Y."/>
            <person name="Tanaka M."/>
            <person name="Yoshino T."/>
            <person name="Taniguchi T."/>
            <person name="Fukuda Y."/>
            <person name="Nemoto M."/>
            <person name="Matsumoto M."/>
            <person name="Wong P.S."/>
            <person name="Aburatani S."/>
            <person name="Fujibuchi W."/>
        </authorList>
    </citation>
    <scope>NUCLEOTIDE SEQUENCE [LARGE SCALE GENOMIC DNA]</scope>
    <source>
        <strain evidence="1 2">JPCC DA0580</strain>
    </source>
</reference>
<dbReference type="InParanoid" id="A0A1Z5J8S5"/>
<keyword evidence="2" id="KW-1185">Reference proteome</keyword>
<dbReference type="EMBL" id="BDSP01000016">
    <property type="protein sequence ID" value="GAX10359.1"/>
    <property type="molecule type" value="Genomic_DNA"/>
</dbReference>
<dbReference type="InterPro" id="IPR035979">
    <property type="entry name" value="RBD_domain_sf"/>
</dbReference>
<organism evidence="1 2">
    <name type="scientific">Fistulifera solaris</name>
    <name type="common">Oleaginous diatom</name>
    <dbReference type="NCBI Taxonomy" id="1519565"/>
    <lineage>
        <taxon>Eukaryota</taxon>
        <taxon>Sar</taxon>
        <taxon>Stramenopiles</taxon>
        <taxon>Ochrophyta</taxon>
        <taxon>Bacillariophyta</taxon>
        <taxon>Bacillariophyceae</taxon>
        <taxon>Bacillariophycidae</taxon>
        <taxon>Naviculales</taxon>
        <taxon>Naviculaceae</taxon>
        <taxon>Fistulifera</taxon>
    </lineage>
</organism>
<sequence length="284" mass="31937">MTILLKTGRSISRLQQWKRPLHLCLSAFTSSSGLLFSETVPTPSSAISHRKKNTNKKQRLPTGSIVGDHMQAAGERVAQSNWIQIDGIPPTSSLEAMLEGVQLALERENKRGIVDLDASWDSIDPVPSLHFNNDSSCIQKAHLNLSMLARPTGWFIQLKNRSLVQAVLNQSADAGLFCSWKKVIVSEHRDAKRPFYRVSDATIRVENCPLKTTIMNVMNLFSRYDLKPGAKAVEEWKGGRDDRPRTFLVHFADASWARSALREKQGEFMDDNKLVLAPYPRQIV</sequence>
<dbReference type="GO" id="GO:0003676">
    <property type="term" value="F:nucleic acid binding"/>
    <property type="evidence" value="ECO:0007669"/>
    <property type="project" value="InterPro"/>
</dbReference>
<dbReference type="Proteomes" id="UP000198406">
    <property type="component" value="Unassembled WGS sequence"/>
</dbReference>
<dbReference type="OrthoDB" id="47946at2759"/>
<dbReference type="Gene3D" id="3.30.70.330">
    <property type="match status" value="1"/>
</dbReference>
<dbReference type="InterPro" id="IPR012677">
    <property type="entry name" value="Nucleotide-bd_a/b_plait_sf"/>
</dbReference>
<accession>A0A1Z5J8S5</accession>
<comment type="caution">
    <text evidence="1">The sequence shown here is derived from an EMBL/GenBank/DDBJ whole genome shotgun (WGS) entry which is preliminary data.</text>
</comment>
<dbReference type="CDD" id="cd00590">
    <property type="entry name" value="RRM_SF"/>
    <property type="match status" value="1"/>
</dbReference>
<dbReference type="SUPFAM" id="SSF54928">
    <property type="entry name" value="RNA-binding domain, RBD"/>
    <property type="match status" value="1"/>
</dbReference>
<dbReference type="AlphaFoldDB" id="A0A1Z5J8S5"/>
<evidence type="ECO:0008006" key="3">
    <source>
        <dbReference type="Google" id="ProtNLM"/>
    </source>
</evidence>
<evidence type="ECO:0000313" key="2">
    <source>
        <dbReference type="Proteomes" id="UP000198406"/>
    </source>
</evidence>
<evidence type="ECO:0000313" key="1">
    <source>
        <dbReference type="EMBL" id="GAX10359.1"/>
    </source>
</evidence>
<protein>
    <recommendedName>
        <fullName evidence="3">RRM domain-containing protein</fullName>
    </recommendedName>
</protein>
<proteinExistence type="predicted"/>